<dbReference type="Proteomes" id="UP000759537">
    <property type="component" value="Unassembled WGS sequence"/>
</dbReference>
<dbReference type="AlphaFoldDB" id="A0A9P5MPV7"/>
<sequence>MCLLEMCRASRIYMFLGCTYAFATTNATVYSVRTVLFAGLYLRISTARVGGCTYRWERPLPHWASRGDSTADTSRDEPRQPTCSDVRSHLQYQGPIPIPRYAPRSLGMRMECASVSAHRRAVLERAD</sequence>
<evidence type="ECO:0000313" key="3">
    <source>
        <dbReference type="EMBL" id="KAF8463222.1"/>
    </source>
</evidence>
<keyword evidence="2" id="KW-0812">Transmembrane</keyword>
<gene>
    <name evidence="3" type="ORF">DFH94DRAFT_786966</name>
</gene>
<reference evidence="3" key="2">
    <citation type="journal article" date="2020" name="Nat. Commun.">
        <title>Large-scale genome sequencing of mycorrhizal fungi provides insights into the early evolution of symbiotic traits.</title>
        <authorList>
            <person name="Miyauchi S."/>
            <person name="Kiss E."/>
            <person name="Kuo A."/>
            <person name="Drula E."/>
            <person name="Kohler A."/>
            <person name="Sanchez-Garcia M."/>
            <person name="Morin E."/>
            <person name="Andreopoulos B."/>
            <person name="Barry K.W."/>
            <person name="Bonito G."/>
            <person name="Buee M."/>
            <person name="Carver A."/>
            <person name="Chen C."/>
            <person name="Cichocki N."/>
            <person name="Clum A."/>
            <person name="Culley D."/>
            <person name="Crous P.W."/>
            <person name="Fauchery L."/>
            <person name="Girlanda M."/>
            <person name="Hayes R.D."/>
            <person name="Keri Z."/>
            <person name="LaButti K."/>
            <person name="Lipzen A."/>
            <person name="Lombard V."/>
            <person name="Magnuson J."/>
            <person name="Maillard F."/>
            <person name="Murat C."/>
            <person name="Nolan M."/>
            <person name="Ohm R.A."/>
            <person name="Pangilinan J."/>
            <person name="Pereira M.F."/>
            <person name="Perotto S."/>
            <person name="Peter M."/>
            <person name="Pfister S."/>
            <person name="Riley R."/>
            <person name="Sitrit Y."/>
            <person name="Stielow J.B."/>
            <person name="Szollosi G."/>
            <person name="Zifcakova L."/>
            <person name="Stursova M."/>
            <person name="Spatafora J.W."/>
            <person name="Tedersoo L."/>
            <person name="Vaario L.M."/>
            <person name="Yamada A."/>
            <person name="Yan M."/>
            <person name="Wang P."/>
            <person name="Xu J."/>
            <person name="Bruns T."/>
            <person name="Baldrian P."/>
            <person name="Vilgalys R."/>
            <person name="Dunand C."/>
            <person name="Henrissat B."/>
            <person name="Grigoriev I.V."/>
            <person name="Hibbett D."/>
            <person name="Nagy L.G."/>
            <person name="Martin F.M."/>
        </authorList>
    </citation>
    <scope>NUCLEOTIDE SEQUENCE</scope>
    <source>
        <strain evidence="3">Prilba</strain>
    </source>
</reference>
<reference evidence="3" key="1">
    <citation type="submission" date="2019-10" db="EMBL/GenBank/DDBJ databases">
        <authorList>
            <consortium name="DOE Joint Genome Institute"/>
            <person name="Kuo A."/>
            <person name="Miyauchi S."/>
            <person name="Kiss E."/>
            <person name="Drula E."/>
            <person name="Kohler A."/>
            <person name="Sanchez-Garcia M."/>
            <person name="Andreopoulos B."/>
            <person name="Barry K.W."/>
            <person name="Bonito G."/>
            <person name="Buee M."/>
            <person name="Carver A."/>
            <person name="Chen C."/>
            <person name="Cichocki N."/>
            <person name="Clum A."/>
            <person name="Culley D."/>
            <person name="Crous P.W."/>
            <person name="Fauchery L."/>
            <person name="Girlanda M."/>
            <person name="Hayes R."/>
            <person name="Keri Z."/>
            <person name="LaButti K."/>
            <person name="Lipzen A."/>
            <person name="Lombard V."/>
            <person name="Magnuson J."/>
            <person name="Maillard F."/>
            <person name="Morin E."/>
            <person name="Murat C."/>
            <person name="Nolan M."/>
            <person name="Ohm R."/>
            <person name="Pangilinan J."/>
            <person name="Pereira M."/>
            <person name="Perotto S."/>
            <person name="Peter M."/>
            <person name="Riley R."/>
            <person name="Sitrit Y."/>
            <person name="Stielow B."/>
            <person name="Szollosi G."/>
            <person name="Zifcakova L."/>
            <person name="Stursova M."/>
            <person name="Spatafora J.W."/>
            <person name="Tedersoo L."/>
            <person name="Vaario L.-M."/>
            <person name="Yamada A."/>
            <person name="Yan M."/>
            <person name="Wang P."/>
            <person name="Xu J."/>
            <person name="Bruns T."/>
            <person name="Baldrian P."/>
            <person name="Vilgalys R."/>
            <person name="Henrissat B."/>
            <person name="Grigoriev I.V."/>
            <person name="Hibbett D."/>
            <person name="Nagy L.G."/>
            <person name="Martin F.M."/>
        </authorList>
    </citation>
    <scope>NUCLEOTIDE SEQUENCE</scope>
    <source>
        <strain evidence="3">Prilba</strain>
    </source>
</reference>
<feature type="region of interest" description="Disordered" evidence="1">
    <location>
        <begin position="61"/>
        <end position="86"/>
    </location>
</feature>
<feature type="non-terminal residue" evidence="3">
    <location>
        <position position="127"/>
    </location>
</feature>
<keyword evidence="2" id="KW-0472">Membrane</keyword>
<comment type="caution">
    <text evidence="3">The sequence shown here is derived from an EMBL/GenBank/DDBJ whole genome shotgun (WGS) entry which is preliminary data.</text>
</comment>
<dbReference type="EMBL" id="WHVB01000076">
    <property type="protein sequence ID" value="KAF8463222.1"/>
    <property type="molecule type" value="Genomic_DNA"/>
</dbReference>
<keyword evidence="4" id="KW-1185">Reference proteome</keyword>
<protein>
    <submittedName>
        <fullName evidence="3">Uncharacterized protein</fullName>
    </submittedName>
</protein>
<evidence type="ECO:0000256" key="2">
    <source>
        <dbReference type="SAM" id="Phobius"/>
    </source>
</evidence>
<name>A0A9P5MPV7_9AGAM</name>
<feature type="transmembrane region" description="Helical" evidence="2">
    <location>
        <begin position="12"/>
        <end position="32"/>
    </location>
</feature>
<proteinExistence type="predicted"/>
<evidence type="ECO:0000256" key="1">
    <source>
        <dbReference type="SAM" id="MobiDB-lite"/>
    </source>
</evidence>
<evidence type="ECO:0000313" key="4">
    <source>
        <dbReference type="Proteomes" id="UP000759537"/>
    </source>
</evidence>
<organism evidence="3 4">
    <name type="scientific">Russula ochroleuca</name>
    <dbReference type="NCBI Taxonomy" id="152965"/>
    <lineage>
        <taxon>Eukaryota</taxon>
        <taxon>Fungi</taxon>
        <taxon>Dikarya</taxon>
        <taxon>Basidiomycota</taxon>
        <taxon>Agaricomycotina</taxon>
        <taxon>Agaricomycetes</taxon>
        <taxon>Russulales</taxon>
        <taxon>Russulaceae</taxon>
        <taxon>Russula</taxon>
    </lineage>
</organism>
<accession>A0A9P5MPV7</accession>
<keyword evidence="2" id="KW-1133">Transmembrane helix</keyword>